<evidence type="ECO:0000256" key="2">
    <source>
        <dbReference type="ARBA" id="ARBA00037992"/>
    </source>
</evidence>
<dbReference type="AlphaFoldDB" id="A0A397W2F3"/>
<keyword evidence="7" id="KW-1185">Reference proteome</keyword>
<dbReference type="GO" id="GO:0005634">
    <property type="term" value="C:nucleus"/>
    <property type="evidence" value="ECO:0007669"/>
    <property type="project" value="UniProtKB-SubCell"/>
</dbReference>
<comment type="function">
    <text evidence="1">Transcription factor involved in RNA polymerase II transcription regulation. May function in both SPT15/TBP post-recruitment and recruitment steps of transcription.</text>
</comment>
<keyword evidence="3" id="KW-0539">Nucleus</keyword>
<dbReference type="Gene3D" id="1.20.930.10">
    <property type="entry name" value="Conserved domain common to transcription factors TFIIS, elongin A, CRSP70"/>
    <property type="match status" value="1"/>
</dbReference>
<evidence type="ECO:0000313" key="7">
    <source>
        <dbReference type="Proteomes" id="UP000266673"/>
    </source>
</evidence>
<evidence type="ECO:0000313" key="6">
    <source>
        <dbReference type="EMBL" id="RIB28914.1"/>
    </source>
</evidence>
<dbReference type="PROSITE" id="PS51319">
    <property type="entry name" value="TFIIS_N"/>
    <property type="match status" value="1"/>
</dbReference>
<dbReference type="Pfam" id="PF08711">
    <property type="entry name" value="Med26"/>
    <property type="match status" value="1"/>
</dbReference>
<dbReference type="Proteomes" id="UP000266673">
    <property type="component" value="Unassembled WGS sequence"/>
</dbReference>
<gene>
    <name evidence="6" type="ORF">C2G38_2028154</name>
</gene>
<evidence type="ECO:0000256" key="4">
    <source>
        <dbReference type="SAM" id="MobiDB-lite"/>
    </source>
</evidence>
<comment type="similarity">
    <text evidence="2">Belongs to the IWS1 family.</text>
</comment>
<dbReference type="InterPro" id="IPR035441">
    <property type="entry name" value="TFIIS/LEDGF_dom_sf"/>
</dbReference>
<evidence type="ECO:0000256" key="3">
    <source>
        <dbReference type="PROSITE-ProRule" id="PRU00649"/>
    </source>
</evidence>
<accession>A0A397W2F3</accession>
<dbReference type="EMBL" id="QKWP01000052">
    <property type="protein sequence ID" value="RIB28914.1"/>
    <property type="molecule type" value="Genomic_DNA"/>
</dbReference>
<dbReference type="STRING" id="44941.A0A397W2F3"/>
<dbReference type="PANTHER" id="PTHR46010:SF1">
    <property type="entry name" value="PROTEIN IWS1 HOMOLOG"/>
    <property type="match status" value="1"/>
</dbReference>
<feature type="domain" description="TFIIS N-terminal" evidence="5">
    <location>
        <begin position="216"/>
        <end position="293"/>
    </location>
</feature>
<protein>
    <recommendedName>
        <fullName evidence="5">TFIIS N-terminal domain-containing protein</fullName>
    </recommendedName>
</protein>
<dbReference type="PANTHER" id="PTHR46010">
    <property type="entry name" value="PROTEIN IWS1 HOMOLOG"/>
    <property type="match status" value="1"/>
</dbReference>
<dbReference type="InterPro" id="IPR017923">
    <property type="entry name" value="TFIIS_N"/>
</dbReference>
<evidence type="ECO:0000259" key="5">
    <source>
        <dbReference type="PROSITE" id="PS51319"/>
    </source>
</evidence>
<proteinExistence type="inferred from homology"/>
<dbReference type="GO" id="GO:0016973">
    <property type="term" value="P:poly(A)+ mRNA export from nucleus"/>
    <property type="evidence" value="ECO:0007669"/>
    <property type="project" value="TreeGrafter"/>
</dbReference>
<comment type="caution">
    <text evidence="6">The sequence shown here is derived from an EMBL/GenBank/DDBJ whole genome shotgun (WGS) entry which is preliminary data.</text>
</comment>
<feature type="compositionally biased region" description="Basic and acidic residues" evidence="4">
    <location>
        <begin position="103"/>
        <end position="118"/>
    </location>
</feature>
<evidence type="ECO:0000256" key="1">
    <source>
        <dbReference type="ARBA" id="ARBA00037349"/>
    </source>
</evidence>
<dbReference type="OrthoDB" id="21124at2759"/>
<feature type="compositionally biased region" description="Basic and acidic residues" evidence="4">
    <location>
        <begin position="62"/>
        <end position="72"/>
    </location>
</feature>
<dbReference type="SUPFAM" id="SSF47676">
    <property type="entry name" value="Conserved domain common to transcription factors TFIIS, elongin A, CRSP70"/>
    <property type="match status" value="1"/>
</dbReference>
<name>A0A397W2F3_9GLOM</name>
<sequence>MSRQKDYEELFGDGSAELSDVADYLSDFEDASDNERSVTTQKLKKKSHRERSSSPVPSPSPYRHDDRSTPEGDRDEDEVYVAQPIKRKQRKFEKKRKVRRKKGRDEIRDGEEDNVREGSRELAPLMESKMIVEKLFDELMPKKKGRSKSKGIDLEKEHDVTADRLYQRMMKLADDDVNNCQNRKPASRKLDNLESIVRELSKTYMVDALLDNNILDAIRYWLEPLPDRSLPSITLQEQLLNVLDKYPINIEQLLHSKIGRIVFFYQESPRSTEHVKKMATNLVNKWGQPILGISVNYKDRQLPRVEYDPEQMRPPIHHHTMELLTKSQHFSAVEERQPLQSTSSLVRARIPQPAAFDYDVLPQSRIQMARSKKTDDPYRHLKQTMARMRRTRK</sequence>
<feature type="region of interest" description="Disordered" evidence="4">
    <location>
        <begin position="28"/>
        <end position="118"/>
    </location>
</feature>
<reference evidence="6 7" key="1">
    <citation type="submission" date="2018-06" db="EMBL/GenBank/DDBJ databases">
        <title>Comparative genomics reveals the genomic features of Rhizophagus irregularis, R. cerebriforme, R. diaphanum and Gigaspora rosea, and their symbiotic lifestyle signature.</title>
        <authorList>
            <person name="Morin E."/>
            <person name="San Clemente H."/>
            <person name="Chen E.C.H."/>
            <person name="De La Providencia I."/>
            <person name="Hainaut M."/>
            <person name="Kuo A."/>
            <person name="Kohler A."/>
            <person name="Murat C."/>
            <person name="Tang N."/>
            <person name="Roy S."/>
            <person name="Loubradou J."/>
            <person name="Henrissat B."/>
            <person name="Grigoriev I.V."/>
            <person name="Corradi N."/>
            <person name="Roux C."/>
            <person name="Martin F.M."/>
        </authorList>
    </citation>
    <scope>NUCLEOTIDE SEQUENCE [LARGE SCALE GENOMIC DNA]</scope>
    <source>
        <strain evidence="6 7">DAOM 194757</strain>
    </source>
</reference>
<comment type="subcellular location">
    <subcellularLocation>
        <location evidence="3">Nucleus</location>
    </subcellularLocation>
</comment>
<feature type="compositionally biased region" description="Basic residues" evidence="4">
    <location>
        <begin position="85"/>
        <end position="102"/>
    </location>
</feature>
<dbReference type="InterPro" id="IPR051037">
    <property type="entry name" value="RNAPII_TF_IWS1"/>
</dbReference>
<organism evidence="6 7">
    <name type="scientific">Gigaspora rosea</name>
    <dbReference type="NCBI Taxonomy" id="44941"/>
    <lineage>
        <taxon>Eukaryota</taxon>
        <taxon>Fungi</taxon>
        <taxon>Fungi incertae sedis</taxon>
        <taxon>Mucoromycota</taxon>
        <taxon>Glomeromycotina</taxon>
        <taxon>Glomeromycetes</taxon>
        <taxon>Diversisporales</taxon>
        <taxon>Gigasporaceae</taxon>
        <taxon>Gigaspora</taxon>
    </lineage>
</organism>